<evidence type="ECO:0000313" key="3">
    <source>
        <dbReference type="Proteomes" id="UP001153678"/>
    </source>
</evidence>
<proteinExistence type="predicted"/>
<organism evidence="2 3">
    <name type="scientific">Funneliformis geosporum</name>
    <dbReference type="NCBI Taxonomy" id="1117311"/>
    <lineage>
        <taxon>Eukaryota</taxon>
        <taxon>Fungi</taxon>
        <taxon>Fungi incertae sedis</taxon>
        <taxon>Mucoromycota</taxon>
        <taxon>Glomeromycotina</taxon>
        <taxon>Glomeromycetes</taxon>
        <taxon>Glomerales</taxon>
        <taxon>Glomeraceae</taxon>
        <taxon>Funneliformis</taxon>
    </lineage>
</organism>
<comment type="caution">
    <text evidence="2">The sequence shown here is derived from an EMBL/GenBank/DDBJ whole genome shotgun (WGS) entry which is preliminary data.</text>
</comment>
<name>A0A9W4SC17_9GLOM</name>
<dbReference type="PANTHER" id="PTHR23257">
    <property type="entry name" value="SERINE-THREONINE PROTEIN KINASE"/>
    <property type="match status" value="1"/>
</dbReference>
<dbReference type="AlphaFoldDB" id="A0A9W4SC17"/>
<sequence>MSKTEANHDESLYISEMINSTDNINNLIDKLFILLVKIQNESKNFYETKHFLNKCITLSTRSTDEIFIWLNENQYESKYALILGIFYYYNMLGLDKDNNNEAYNLIKTANTQYNHALLYKGKGIEKNLEKAFYWYQKSAENNVAVAQLRLALLYKNGLHFIHSQSIIHQDFHSGNILCENEYDIVISDLGISKLSADLSDNNEFYCIISYTAPEIFQGKKSEKCTKASDIYSFGMIMWELMVGRRPFWDRDYDTLLIIDICDNIRPSIVTNAPKGYIEIMQECWSADPNKRPTTIHIWNLIDEFFLNEKKVPTKIILSSDIGPIIENEFIKDSYNEDYISKAFEFDI</sequence>
<dbReference type="InterPro" id="IPR011009">
    <property type="entry name" value="Kinase-like_dom_sf"/>
</dbReference>
<dbReference type="InterPro" id="IPR001245">
    <property type="entry name" value="Ser-Thr/Tyr_kinase_cat_dom"/>
</dbReference>
<reference evidence="2" key="1">
    <citation type="submission" date="2022-08" db="EMBL/GenBank/DDBJ databases">
        <authorList>
            <person name="Kallberg Y."/>
            <person name="Tangrot J."/>
            <person name="Rosling A."/>
        </authorList>
    </citation>
    <scope>NUCLEOTIDE SEQUENCE</scope>
    <source>
        <strain evidence="2">Wild A</strain>
    </source>
</reference>
<dbReference type="SMART" id="SM00671">
    <property type="entry name" value="SEL1"/>
    <property type="match status" value="1"/>
</dbReference>
<feature type="domain" description="Protein kinase" evidence="1">
    <location>
        <begin position="1"/>
        <end position="305"/>
    </location>
</feature>
<dbReference type="GO" id="GO:0005737">
    <property type="term" value="C:cytoplasm"/>
    <property type="evidence" value="ECO:0007669"/>
    <property type="project" value="TreeGrafter"/>
</dbReference>
<dbReference type="EMBL" id="CAMKVN010000112">
    <property type="protein sequence ID" value="CAI2163791.1"/>
    <property type="molecule type" value="Genomic_DNA"/>
</dbReference>
<keyword evidence="3" id="KW-1185">Reference proteome</keyword>
<dbReference type="InterPro" id="IPR050167">
    <property type="entry name" value="Ser_Thr_protein_kinase"/>
</dbReference>
<dbReference type="PROSITE" id="PS50011">
    <property type="entry name" value="PROTEIN_KINASE_DOM"/>
    <property type="match status" value="1"/>
</dbReference>
<dbReference type="GO" id="GO:0007165">
    <property type="term" value="P:signal transduction"/>
    <property type="evidence" value="ECO:0007669"/>
    <property type="project" value="TreeGrafter"/>
</dbReference>
<dbReference type="SUPFAM" id="SSF81901">
    <property type="entry name" value="HCP-like"/>
    <property type="match status" value="1"/>
</dbReference>
<dbReference type="Gene3D" id="1.10.510.10">
    <property type="entry name" value="Transferase(Phosphotransferase) domain 1"/>
    <property type="match status" value="1"/>
</dbReference>
<dbReference type="SUPFAM" id="SSF56112">
    <property type="entry name" value="Protein kinase-like (PK-like)"/>
    <property type="match status" value="1"/>
</dbReference>
<dbReference type="Pfam" id="PF07714">
    <property type="entry name" value="PK_Tyr_Ser-Thr"/>
    <property type="match status" value="1"/>
</dbReference>
<dbReference type="InterPro" id="IPR000719">
    <property type="entry name" value="Prot_kinase_dom"/>
</dbReference>
<dbReference type="OrthoDB" id="1668230at2759"/>
<gene>
    <name evidence="2" type="ORF">FWILDA_LOCUS1245</name>
</gene>
<accession>A0A9W4SC17</accession>
<dbReference type="Proteomes" id="UP001153678">
    <property type="component" value="Unassembled WGS sequence"/>
</dbReference>
<dbReference type="InterPro" id="IPR006597">
    <property type="entry name" value="Sel1-like"/>
</dbReference>
<dbReference type="GO" id="GO:0004672">
    <property type="term" value="F:protein kinase activity"/>
    <property type="evidence" value="ECO:0007669"/>
    <property type="project" value="InterPro"/>
</dbReference>
<evidence type="ECO:0000313" key="2">
    <source>
        <dbReference type="EMBL" id="CAI2163791.1"/>
    </source>
</evidence>
<dbReference type="GO" id="GO:0005524">
    <property type="term" value="F:ATP binding"/>
    <property type="evidence" value="ECO:0007669"/>
    <property type="project" value="InterPro"/>
</dbReference>
<dbReference type="PRINTS" id="PR00109">
    <property type="entry name" value="TYRKINASE"/>
</dbReference>
<dbReference type="Pfam" id="PF08238">
    <property type="entry name" value="Sel1"/>
    <property type="match status" value="1"/>
</dbReference>
<evidence type="ECO:0000259" key="1">
    <source>
        <dbReference type="PROSITE" id="PS50011"/>
    </source>
</evidence>
<protein>
    <submittedName>
        <fullName evidence="2">3472_t:CDS:1</fullName>
    </submittedName>
</protein>